<name>A0A7S3PSN0_9STRA</name>
<proteinExistence type="predicted"/>
<reference evidence="1" key="1">
    <citation type="submission" date="2021-01" db="EMBL/GenBank/DDBJ databases">
        <authorList>
            <person name="Corre E."/>
            <person name="Pelletier E."/>
            <person name="Niang G."/>
            <person name="Scheremetjew M."/>
            <person name="Finn R."/>
            <person name="Kale V."/>
            <person name="Holt S."/>
            <person name="Cochrane G."/>
            <person name="Meng A."/>
            <person name="Brown T."/>
            <person name="Cohen L."/>
        </authorList>
    </citation>
    <scope>NUCLEOTIDE SEQUENCE</scope>
    <source>
        <strain evidence="1">GSBS06</strain>
    </source>
</reference>
<dbReference type="AlphaFoldDB" id="A0A7S3PSN0"/>
<dbReference type="SUPFAM" id="SSF48371">
    <property type="entry name" value="ARM repeat"/>
    <property type="match status" value="1"/>
</dbReference>
<sequence>MDYTEMTRSDTNTLSAGIVNTNTNNLDEATYSSLSAHGYSNSYVNDSRDYLQNDHAVFRSVAVAPNQPHRQEVVQFPSSSFSKNGRVSHHATEPGSNYFDLSSKNVHSAWTKSNWKTKDELAFPTKYRTPLSHQGQVDGEFVRKPPTRLCIAAISLCHVYVTLTLHNLCRILTELFDEDKKDPDYKFDAEKCQWEITLYSENLDETVISVYVYTCPGNEGTYMLEFCKETGCAFTYSRFFGRIKSELAARGMAYDAEGKRLSADCRSRADIFGLGSLCDLKTQQEINFDASLGESDFYSDSSESDDLDFRSLFELYLQLATSKTLDTRLEGFKLIASELGKGGVRAVEEFLKAHATDSLSPSSFLVNASQSDINGICRCAVTALAHISAHTEYHGLLLKAGTVKVMTELYGVGILVPETKRQLVTVLSNMCCCQDNTTVCVECKEEVRKNGGKRIFHACLKAPSAGKRLKEIADMGLRRLASFNELVTVAPADSGVLIPEKDIFNVHVSRLDFTDFSNGGSEECIRLLSNSSSIIMIFLPFTDDETAYANSVNQIKDLCEIIGNTTFLTSVVLVTTCNSVSNVSQFAKRLEKDTDLHFAEKYTLIMNSNEDIPKKCSASGNSMFAEDFERLIELMKEALPGLEGFQMSNSGEEAEAAVTRLQSCQLWLEDLRRNLSSTSHANADFAQRPALSLNVREAEQSTKTAMLRIFERLKWITSALESSKYSKLHGVGARWDLD</sequence>
<evidence type="ECO:0000313" key="1">
    <source>
        <dbReference type="EMBL" id="CAE0448891.1"/>
    </source>
</evidence>
<dbReference type="Gene3D" id="1.25.10.10">
    <property type="entry name" value="Leucine-rich Repeat Variant"/>
    <property type="match status" value="1"/>
</dbReference>
<dbReference type="EMBL" id="HBIN01026461">
    <property type="protein sequence ID" value="CAE0448891.1"/>
    <property type="molecule type" value="Transcribed_RNA"/>
</dbReference>
<gene>
    <name evidence="1" type="ORF">ASTO00021_LOCUS18860</name>
</gene>
<organism evidence="1">
    <name type="scientific">Aplanochytrium stocchinoi</name>
    <dbReference type="NCBI Taxonomy" id="215587"/>
    <lineage>
        <taxon>Eukaryota</taxon>
        <taxon>Sar</taxon>
        <taxon>Stramenopiles</taxon>
        <taxon>Bigyra</taxon>
        <taxon>Labyrinthulomycetes</taxon>
        <taxon>Thraustochytrida</taxon>
        <taxon>Thraustochytriidae</taxon>
        <taxon>Aplanochytrium</taxon>
    </lineage>
</organism>
<accession>A0A7S3PSN0</accession>
<protein>
    <submittedName>
        <fullName evidence="1">Uncharacterized protein</fullName>
    </submittedName>
</protein>
<dbReference type="InterPro" id="IPR011989">
    <property type="entry name" value="ARM-like"/>
</dbReference>
<dbReference type="InterPro" id="IPR016024">
    <property type="entry name" value="ARM-type_fold"/>
</dbReference>